<keyword evidence="1" id="KW-0472">Membrane</keyword>
<keyword evidence="3" id="KW-1185">Reference proteome</keyword>
<keyword evidence="1" id="KW-0812">Transmembrane</keyword>
<proteinExistence type="predicted"/>
<dbReference type="RefSeq" id="WP_406792416.1">
    <property type="nucleotide sequence ID" value="NZ_JBJHZX010000016.1"/>
</dbReference>
<evidence type="ECO:0000313" key="2">
    <source>
        <dbReference type="EMBL" id="MFL0196310.1"/>
    </source>
</evidence>
<gene>
    <name evidence="2" type="ORF">ACJDU8_12200</name>
</gene>
<sequence length="173" mass="20031">MEKEYKFIGYEYKEVAVNRDMESLWADCYGSFGWILEGKSSPLPGKNTVNLKFKRDRKIRNKMELTRLQRQFEGSVKQIENLENSKYTAALIFAIGVGILGTAFMALAVFSYLKGRIFLHIVFAIPAFLGWILPYFGYRKIVSKKADKINPIIEEVYDKIYDTCEKASRLTEK</sequence>
<feature type="transmembrane region" description="Helical" evidence="1">
    <location>
        <begin position="117"/>
        <end position="138"/>
    </location>
</feature>
<protein>
    <recommendedName>
        <fullName evidence="4">DUF2812 domain-containing protein</fullName>
    </recommendedName>
</protein>
<dbReference type="Proteomes" id="UP001623660">
    <property type="component" value="Unassembled WGS sequence"/>
</dbReference>
<evidence type="ECO:0000256" key="1">
    <source>
        <dbReference type="SAM" id="Phobius"/>
    </source>
</evidence>
<comment type="caution">
    <text evidence="2">The sequence shown here is derived from an EMBL/GenBank/DDBJ whole genome shotgun (WGS) entry which is preliminary data.</text>
</comment>
<accession>A0ABW8SJZ9</accession>
<feature type="transmembrane region" description="Helical" evidence="1">
    <location>
        <begin position="87"/>
        <end position="111"/>
    </location>
</feature>
<reference evidence="2 3" key="1">
    <citation type="submission" date="2024-11" db="EMBL/GenBank/DDBJ databases">
        <authorList>
            <person name="Heng Y.C."/>
            <person name="Lim A.C.H."/>
            <person name="Lee J.K.Y."/>
            <person name="Kittelmann S."/>
        </authorList>
    </citation>
    <scope>NUCLEOTIDE SEQUENCE [LARGE SCALE GENOMIC DNA]</scope>
    <source>
        <strain evidence="2 3">WILCCON 0269</strain>
    </source>
</reference>
<evidence type="ECO:0008006" key="4">
    <source>
        <dbReference type="Google" id="ProtNLM"/>
    </source>
</evidence>
<dbReference type="EMBL" id="JBJHZX010000016">
    <property type="protein sequence ID" value="MFL0196310.1"/>
    <property type="molecule type" value="Genomic_DNA"/>
</dbReference>
<name>A0ABW8SJZ9_9CLOT</name>
<organism evidence="2 3">
    <name type="scientific">Candidatus Clostridium eludens</name>
    <dbReference type="NCBI Taxonomy" id="3381663"/>
    <lineage>
        <taxon>Bacteria</taxon>
        <taxon>Bacillati</taxon>
        <taxon>Bacillota</taxon>
        <taxon>Clostridia</taxon>
        <taxon>Eubacteriales</taxon>
        <taxon>Clostridiaceae</taxon>
        <taxon>Clostridium</taxon>
    </lineage>
</organism>
<keyword evidence="1" id="KW-1133">Transmembrane helix</keyword>
<evidence type="ECO:0000313" key="3">
    <source>
        <dbReference type="Proteomes" id="UP001623660"/>
    </source>
</evidence>